<dbReference type="RefSeq" id="WP_103931884.1">
    <property type="nucleotide sequence ID" value="NZ_FNVA01000001.1"/>
</dbReference>
<evidence type="ECO:0000313" key="2">
    <source>
        <dbReference type="EMBL" id="SEF74924.1"/>
    </source>
</evidence>
<protein>
    <submittedName>
        <fullName evidence="2">DinB superfamily protein</fullName>
    </submittedName>
</protein>
<dbReference type="InterPro" id="IPR024775">
    <property type="entry name" value="DinB-like"/>
</dbReference>
<dbReference type="EMBL" id="FNVA01000001">
    <property type="protein sequence ID" value="SEF74924.1"/>
    <property type="molecule type" value="Genomic_DNA"/>
</dbReference>
<dbReference type="Proteomes" id="UP000236728">
    <property type="component" value="Unassembled WGS sequence"/>
</dbReference>
<organism evidence="2 3">
    <name type="scientific">Bryocella elongata</name>
    <dbReference type="NCBI Taxonomy" id="863522"/>
    <lineage>
        <taxon>Bacteria</taxon>
        <taxon>Pseudomonadati</taxon>
        <taxon>Acidobacteriota</taxon>
        <taxon>Terriglobia</taxon>
        <taxon>Terriglobales</taxon>
        <taxon>Acidobacteriaceae</taxon>
        <taxon>Bryocella</taxon>
    </lineage>
</organism>
<name>A0A1H5UIQ9_9BACT</name>
<feature type="domain" description="DinB-like" evidence="1">
    <location>
        <begin position="32"/>
        <end position="159"/>
    </location>
</feature>
<dbReference type="Pfam" id="PF12867">
    <property type="entry name" value="DinB_2"/>
    <property type="match status" value="1"/>
</dbReference>
<dbReference type="OrthoDB" id="9798830at2"/>
<dbReference type="AlphaFoldDB" id="A0A1H5UIQ9"/>
<evidence type="ECO:0000313" key="3">
    <source>
        <dbReference type="Proteomes" id="UP000236728"/>
    </source>
</evidence>
<proteinExistence type="predicted"/>
<reference evidence="2 3" key="1">
    <citation type="submission" date="2016-10" db="EMBL/GenBank/DDBJ databases">
        <authorList>
            <person name="de Groot N.N."/>
        </authorList>
    </citation>
    <scope>NUCLEOTIDE SEQUENCE [LARGE SCALE GENOMIC DNA]</scope>
    <source>
        <strain evidence="2 3">DSM 22489</strain>
    </source>
</reference>
<dbReference type="InterPro" id="IPR034660">
    <property type="entry name" value="DinB/YfiT-like"/>
</dbReference>
<keyword evidence="3" id="KW-1185">Reference proteome</keyword>
<dbReference type="Gene3D" id="1.20.120.450">
    <property type="entry name" value="dinb family like domain"/>
    <property type="match status" value="1"/>
</dbReference>
<gene>
    <name evidence="2" type="ORF">SAMN05421819_1046</name>
</gene>
<sequence length="171" mass="18795">MSQTSASPSGNSLGSSLRKELAALLDGGLAHASFAQAVKDFPVELRGTVPQGLPYSAWQIVEHIRVAQKDMLEYSDNADGSYKPMKWPADYWPKDAAPTSDTAWDETIAAIYADRKTFDDLLDSASDDELVTPFPWGTGQTLLREALQIADHNAYHVGELIVVRRMLGAWK</sequence>
<accession>A0A1H5UIQ9</accession>
<dbReference type="SUPFAM" id="SSF109854">
    <property type="entry name" value="DinB/YfiT-like putative metalloenzymes"/>
    <property type="match status" value="1"/>
</dbReference>
<evidence type="ECO:0000259" key="1">
    <source>
        <dbReference type="Pfam" id="PF12867"/>
    </source>
</evidence>